<evidence type="ECO:0000313" key="3">
    <source>
        <dbReference type="EMBL" id="KXU36048.1"/>
    </source>
</evidence>
<sequence length="249" mass="27273">MPSPAIETLLILQARDTRRRDLEAQIAATPAEVAAVEAQIAAERAAIDRARDGLRQLESDKKLLETEIGSAEAKLAKYRTQQLAVKKNDEYQALTREIEAMEASIGALEERELELLYAIDAAKERFDAAEATLQQNISGHQARIATLREREQSLRVELIDAQSEIAAARAPVADPLLRLYDRIAARQWPVIVPLQNGICGGSHLRVSSDVDSAARAASRMTAPADDPAALEQLVLSDQSGQILYWVSAQ</sequence>
<reference evidence="3 4" key="1">
    <citation type="submission" date="2016-02" db="EMBL/GenBank/DDBJ databases">
        <authorList>
            <person name="Wen L."/>
            <person name="He K."/>
            <person name="Yang H."/>
        </authorList>
    </citation>
    <scope>NUCLEOTIDE SEQUENCE [LARGE SCALE GENOMIC DNA]</scope>
    <source>
        <strain evidence="3 4">CV41</strain>
    </source>
</reference>
<protein>
    <recommendedName>
        <fullName evidence="2">CT398-like coiled coil hairpin domain-containing protein</fullName>
    </recommendedName>
</protein>
<evidence type="ECO:0000313" key="4">
    <source>
        <dbReference type="Proteomes" id="UP000071392"/>
    </source>
</evidence>
<evidence type="ECO:0000256" key="1">
    <source>
        <dbReference type="SAM" id="Coils"/>
    </source>
</evidence>
<comment type="caution">
    <text evidence="3">The sequence shown here is derived from an EMBL/GenBank/DDBJ whole genome shotgun (WGS) entry which is preliminary data.</text>
</comment>
<name>A0A139SN92_9BACT</name>
<organism evidence="3 4">
    <name type="scientific">Cephaloticoccus capnophilus</name>
    <dbReference type="NCBI Taxonomy" id="1548208"/>
    <lineage>
        <taxon>Bacteria</taxon>
        <taxon>Pseudomonadati</taxon>
        <taxon>Verrucomicrobiota</taxon>
        <taxon>Opitutia</taxon>
        <taxon>Opitutales</taxon>
        <taxon>Opitutaceae</taxon>
        <taxon>Cephaloticoccus</taxon>
    </lineage>
</organism>
<evidence type="ECO:0000259" key="2">
    <source>
        <dbReference type="Pfam" id="PF24481"/>
    </source>
</evidence>
<dbReference type="Pfam" id="PF24481">
    <property type="entry name" value="CT398_CC"/>
    <property type="match status" value="1"/>
</dbReference>
<dbReference type="STRING" id="1548208.AXK12_04290"/>
<keyword evidence="4" id="KW-1185">Reference proteome</keyword>
<dbReference type="EMBL" id="LSZP01000032">
    <property type="protein sequence ID" value="KXU36048.1"/>
    <property type="molecule type" value="Genomic_DNA"/>
</dbReference>
<feature type="coiled-coil region" evidence="1">
    <location>
        <begin position="40"/>
        <end position="164"/>
    </location>
</feature>
<dbReference type="Gene3D" id="1.10.287.1490">
    <property type="match status" value="1"/>
</dbReference>
<feature type="domain" description="CT398-like coiled coil hairpin" evidence="2">
    <location>
        <begin position="12"/>
        <end position="187"/>
    </location>
</feature>
<accession>A0A139SN92</accession>
<gene>
    <name evidence="3" type="ORF">AXK12_04290</name>
</gene>
<proteinExistence type="predicted"/>
<dbReference type="InterPro" id="IPR056003">
    <property type="entry name" value="CT398_CC_hairpin"/>
</dbReference>
<keyword evidence="1" id="KW-0175">Coiled coil</keyword>
<dbReference type="RefSeq" id="WP_068711568.1">
    <property type="nucleotide sequence ID" value="NZ_LSZP01000032.1"/>
</dbReference>
<dbReference type="AlphaFoldDB" id="A0A139SN92"/>
<dbReference type="Proteomes" id="UP000071392">
    <property type="component" value="Unassembled WGS sequence"/>
</dbReference>